<dbReference type="VEuPathDB" id="FungiDB:BO78DRAFT_400582"/>
<dbReference type="AlphaFoldDB" id="A0A319E2B8"/>
<name>A0A319E2B8_ASPSB</name>
<keyword evidence="2" id="KW-1185">Reference proteome</keyword>
<evidence type="ECO:0000313" key="2">
    <source>
        <dbReference type="Proteomes" id="UP000248423"/>
    </source>
</evidence>
<protein>
    <submittedName>
        <fullName evidence="1">Uncharacterized protein</fullName>
    </submittedName>
</protein>
<sequence length="59" mass="6745">MHPSHYTASDDTVDKIALERARLRAQSCYSRGIFSPRLSEDTTTTTTPHYIARRAISEY</sequence>
<evidence type="ECO:0000313" key="1">
    <source>
        <dbReference type="EMBL" id="PYI02375.1"/>
    </source>
</evidence>
<dbReference type="EMBL" id="KZ826396">
    <property type="protein sequence ID" value="PYI02375.1"/>
    <property type="molecule type" value="Genomic_DNA"/>
</dbReference>
<reference evidence="1 2" key="1">
    <citation type="submission" date="2018-02" db="EMBL/GenBank/DDBJ databases">
        <title>The genomes of Aspergillus section Nigri reveals drivers in fungal speciation.</title>
        <authorList>
            <consortium name="DOE Joint Genome Institute"/>
            <person name="Vesth T.C."/>
            <person name="Nybo J."/>
            <person name="Theobald S."/>
            <person name="Brandl J."/>
            <person name="Frisvad J.C."/>
            <person name="Nielsen K.F."/>
            <person name="Lyhne E.K."/>
            <person name="Kogle M.E."/>
            <person name="Kuo A."/>
            <person name="Riley R."/>
            <person name="Clum A."/>
            <person name="Nolan M."/>
            <person name="Lipzen A."/>
            <person name="Salamov A."/>
            <person name="Henrissat B."/>
            <person name="Wiebenga A."/>
            <person name="De vries R.P."/>
            <person name="Grigoriev I.V."/>
            <person name="Mortensen U.H."/>
            <person name="Andersen M.R."/>
            <person name="Baker S.E."/>
        </authorList>
    </citation>
    <scope>NUCLEOTIDE SEQUENCE [LARGE SCALE GENOMIC DNA]</scope>
    <source>
        <strain evidence="1 2">CBS 121057</strain>
    </source>
</reference>
<dbReference type="Proteomes" id="UP000248423">
    <property type="component" value="Unassembled WGS sequence"/>
</dbReference>
<gene>
    <name evidence="1" type="ORF">BO78DRAFT_400582</name>
</gene>
<organism evidence="1 2">
    <name type="scientific">Aspergillus sclerotiicarbonarius (strain CBS 121057 / IBT 28362)</name>
    <dbReference type="NCBI Taxonomy" id="1448318"/>
    <lineage>
        <taxon>Eukaryota</taxon>
        <taxon>Fungi</taxon>
        <taxon>Dikarya</taxon>
        <taxon>Ascomycota</taxon>
        <taxon>Pezizomycotina</taxon>
        <taxon>Eurotiomycetes</taxon>
        <taxon>Eurotiomycetidae</taxon>
        <taxon>Eurotiales</taxon>
        <taxon>Aspergillaceae</taxon>
        <taxon>Aspergillus</taxon>
        <taxon>Aspergillus subgen. Circumdati</taxon>
    </lineage>
</organism>
<proteinExistence type="predicted"/>
<accession>A0A319E2B8</accession>